<dbReference type="AlphaFoldDB" id="A0A9W7TK73"/>
<gene>
    <name evidence="3" type="ORF">IRJ41_021161</name>
</gene>
<name>A0A9W7TK73_TRIRA</name>
<evidence type="ECO:0000313" key="4">
    <source>
        <dbReference type="Proteomes" id="UP001059041"/>
    </source>
</evidence>
<keyword evidence="2" id="KW-1133">Transmembrane helix</keyword>
<keyword evidence="3" id="KW-0034">Amyloid</keyword>
<protein>
    <submittedName>
        <fullName evidence="3">Prion protein a</fullName>
    </submittedName>
</protein>
<feature type="region of interest" description="Disordered" evidence="1">
    <location>
        <begin position="127"/>
        <end position="150"/>
    </location>
</feature>
<reference evidence="3" key="1">
    <citation type="submission" date="2021-02" db="EMBL/GenBank/DDBJ databases">
        <title>Comparative genomics reveals that relaxation of natural selection precedes convergent phenotypic evolution of cavefish.</title>
        <authorList>
            <person name="Peng Z."/>
        </authorList>
    </citation>
    <scope>NUCLEOTIDE SEQUENCE</scope>
    <source>
        <tissue evidence="3">Muscle</tissue>
    </source>
</reference>
<comment type="caution">
    <text evidence="3">The sequence shown here is derived from an EMBL/GenBank/DDBJ whole genome shotgun (WGS) entry which is preliminary data.</text>
</comment>
<organism evidence="3 4">
    <name type="scientific">Triplophysa rosa</name>
    <name type="common">Cave loach</name>
    <dbReference type="NCBI Taxonomy" id="992332"/>
    <lineage>
        <taxon>Eukaryota</taxon>
        <taxon>Metazoa</taxon>
        <taxon>Chordata</taxon>
        <taxon>Craniata</taxon>
        <taxon>Vertebrata</taxon>
        <taxon>Euteleostomi</taxon>
        <taxon>Actinopterygii</taxon>
        <taxon>Neopterygii</taxon>
        <taxon>Teleostei</taxon>
        <taxon>Ostariophysi</taxon>
        <taxon>Cypriniformes</taxon>
        <taxon>Nemacheilidae</taxon>
        <taxon>Triplophysa</taxon>
    </lineage>
</organism>
<keyword evidence="2" id="KW-0812">Transmembrane</keyword>
<evidence type="ECO:0000256" key="2">
    <source>
        <dbReference type="SAM" id="Phobius"/>
    </source>
</evidence>
<evidence type="ECO:0000256" key="1">
    <source>
        <dbReference type="SAM" id="MobiDB-lite"/>
    </source>
</evidence>
<keyword evidence="3" id="KW-0640">Prion</keyword>
<evidence type="ECO:0000313" key="3">
    <source>
        <dbReference type="EMBL" id="KAI7797903.1"/>
    </source>
</evidence>
<dbReference type="Proteomes" id="UP001059041">
    <property type="component" value="Linkage Group LG17"/>
</dbReference>
<dbReference type="EMBL" id="JAFHDT010000017">
    <property type="protein sequence ID" value="KAI7797903.1"/>
    <property type="molecule type" value="Genomic_DNA"/>
</dbReference>
<dbReference type="OrthoDB" id="8963666at2759"/>
<proteinExistence type="predicted"/>
<feature type="transmembrane region" description="Helical" evidence="2">
    <location>
        <begin position="238"/>
        <end position="257"/>
    </location>
</feature>
<feature type="transmembrane region" description="Helical" evidence="2">
    <location>
        <begin position="77"/>
        <end position="98"/>
    </location>
</feature>
<keyword evidence="4" id="KW-1185">Reference proteome</keyword>
<keyword evidence="2" id="KW-0472">Membrane</keyword>
<sequence length="258" mass="26818">MFWSCVVDSDVGLFHLTNQRKRSRQLMPLYTRKCVCVLSHIVCSVQALQAGKSKSRIVVLNFEDCSFLSSLNSIMSLHYKIFSSMICLLLMTTMFPVVQLRRGGGFGRGGGGRGGAWGGGSAGRVGWGAGGGHPHHAPPPHTGGSSGHSTGKVVGAAAAGALGGMLVGHGLSSMAQPGYGHGHGHGYGGYGHGGYGHGYGYGHSRHGAHGNGHSEDHAESHNETDVDYYMGAASAGPVYNCVMVFGAVMSLLLGHFLP</sequence>
<accession>A0A9W7TK73</accession>